<dbReference type="PROSITE" id="PS50994">
    <property type="entry name" value="INTEGRASE"/>
    <property type="match status" value="1"/>
</dbReference>
<evidence type="ECO:0000256" key="1">
    <source>
        <dbReference type="ARBA" id="ARBA00009964"/>
    </source>
</evidence>
<dbReference type="Pfam" id="PF01527">
    <property type="entry name" value="HTH_Tnp_1"/>
    <property type="match status" value="1"/>
</dbReference>
<dbReference type="InterPro" id="IPR025948">
    <property type="entry name" value="HTH-like_dom"/>
</dbReference>
<evidence type="ECO:0000259" key="3">
    <source>
        <dbReference type="PROSITE" id="PS50994"/>
    </source>
</evidence>
<evidence type="ECO:0000256" key="2">
    <source>
        <dbReference type="SAM" id="Coils"/>
    </source>
</evidence>
<dbReference type="InterPro" id="IPR001584">
    <property type="entry name" value="Integrase_cat-core"/>
</dbReference>
<protein>
    <submittedName>
        <fullName evidence="4">IS3 family transposase</fullName>
    </submittedName>
</protein>
<keyword evidence="2" id="KW-0175">Coiled coil</keyword>
<dbReference type="PANTHER" id="PTHR46889:SF4">
    <property type="entry name" value="TRANSPOSASE INSO FOR INSERTION SEQUENCE ELEMENT IS911B-RELATED"/>
    <property type="match status" value="1"/>
</dbReference>
<dbReference type="InterPro" id="IPR050900">
    <property type="entry name" value="Transposase_IS3/IS150/IS904"/>
</dbReference>
<evidence type="ECO:0000313" key="4">
    <source>
        <dbReference type="EMBL" id="TKB43558.1"/>
    </source>
</evidence>
<accession>A0A4U1B259</accession>
<dbReference type="GO" id="GO:0006313">
    <property type="term" value="P:DNA transposition"/>
    <property type="evidence" value="ECO:0007669"/>
    <property type="project" value="InterPro"/>
</dbReference>
<dbReference type="InterPro" id="IPR009057">
    <property type="entry name" value="Homeodomain-like_sf"/>
</dbReference>
<dbReference type="SUPFAM" id="SSF46689">
    <property type="entry name" value="Homeodomain-like"/>
    <property type="match status" value="1"/>
</dbReference>
<proteinExistence type="inferred from homology"/>
<dbReference type="InterPro" id="IPR002514">
    <property type="entry name" value="Transposase_8"/>
</dbReference>
<feature type="coiled-coil region" evidence="2">
    <location>
        <begin position="62"/>
        <end position="89"/>
    </location>
</feature>
<dbReference type="AlphaFoldDB" id="A0A4U1B259"/>
<evidence type="ECO:0000313" key="5">
    <source>
        <dbReference type="Proteomes" id="UP000307999"/>
    </source>
</evidence>
<dbReference type="InterPro" id="IPR036397">
    <property type="entry name" value="RNaseH_sf"/>
</dbReference>
<dbReference type="GO" id="GO:0004803">
    <property type="term" value="F:transposase activity"/>
    <property type="evidence" value="ECO:0007669"/>
    <property type="project" value="InterPro"/>
</dbReference>
<reference evidence="4 5" key="1">
    <citation type="submission" date="2019-04" db="EMBL/GenBank/DDBJ databases">
        <title>Thalassotalea guangxiensis sp. nov., isolated from sediment of the coastal wetland.</title>
        <authorList>
            <person name="Zheng S."/>
            <person name="Zhang D."/>
        </authorList>
    </citation>
    <scope>NUCLEOTIDE SEQUENCE [LARGE SCALE GENOMIC DNA]</scope>
    <source>
        <strain evidence="4 5">ZS-4</strain>
    </source>
</reference>
<name>A0A4U1B259_9GAMM</name>
<dbReference type="NCBIfam" id="NF033516">
    <property type="entry name" value="transpos_IS3"/>
    <property type="match status" value="1"/>
</dbReference>
<comment type="similarity">
    <text evidence="1">Belongs to the transposase 8 family.</text>
</comment>
<gene>
    <name evidence="4" type="ORF">E8M12_14785</name>
</gene>
<dbReference type="Gene3D" id="3.30.420.10">
    <property type="entry name" value="Ribonuclease H-like superfamily/Ribonuclease H"/>
    <property type="match status" value="1"/>
</dbReference>
<dbReference type="PANTHER" id="PTHR46889">
    <property type="entry name" value="TRANSPOSASE INSF FOR INSERTION SEQUENCE IS3B-RELATED"/>
    <property type="match status" value="1"/>
</dbReference>
<dbReference type="Pfam" id="PF13333">
    <property type="entry name" value="rve_2"/>
    <property type="match status" value="1"/>
</dbReference>
<dbReference type="Pfam" id="PF13276">
    <property type="entry name" value="HTH_21"/>
    <property type="match status" value="1"/>
</dbReference>
<dbReference type="EMBL" id="SWDB01000037">
    <property type="protein sequence ID" value="TKB43558.1"/>
    <property type="molecule type" value="Genomic_DNA"/>
</dbReference>
<dbReference type="GO" id="GO:0003677">
    <property type="term" value="F:DNA binding"/>
    <property type="evidence" value="ECO:0007669"/>
    <property type="project" value="InterPro"/>
</dbReference>
<feature type="domain" description="Integrase catalytic" evidence="3">
    <location>
        <begin position="208"/>
        <end position="383"/>
    </location>
</feature>
<dbReference type="InterPro" id="IPR048020">
    <property type="entry name" value="Transpos_IS3"/>
</dbReference>
<comment type="caution">
    <text evidence="4">The sequence shown here is derived from an EMBL/GenBank/DDBJ whole genome shotgun (WGS) entry which is preliminary data.</text>
</comment>
<dbReference type="Proteomes" id="UP000307999">
    <property type="component" value="Unassembled WGS sequence"/>
</dbReference>
<dbReference type="GO" id="GO:0015074">
    <property type="term" value="P:DNA integration"/>
    <property type="evidence" value="ECO:0007669"/>
    <property type="project" value="InterPro"/>
</dbReference>
<dbReference type="SUPFAM" id="SSF53098">
    <property type="entry name" value="Ribonuclease H-like"/>
    <property type="match status" value="1"/>
</dbReference>
<sequence length="386" mass="45223">MTKGKSYKRYPAEFKKMALLRTSEDGKTDKSVCDELGISARQLRRWRDEFRLKGDDAFKATTATKNLEIAELKKELEKVKKERDFFKRCGGVLRQGVRLKFRCIKRHRKQYPVDMMCRVLSVSRSGFYAWLSRPLCKTKQDNIELTKRIEKIHEESRGVYGAPRIQQMLRAQGYRYGKNRVAKLMSQARLRGCPIRHSGYAKQQNMYSHIAPNRLCQNFVADKANQVWSSDITYIQTRQGFVYLAVVMDLYSRKIVGWSMDRHMGRHLAINALEMAISTRRPGPGVIIHSDQGAQYGSDDYQNVLKKHHILCSMSARGNCYDNAVVESFFGSLKRERIRKYRYRTRQEAKLDIFEYIECFYNRKRLHSYLGFKSPSDFEAEHDNVN</sequence>
<dbReference type="InterPro" id="IPR012337">
    <property type="entry name" value="RNaseH-like_sf"/>
</dbReference>
<organism evidence="4 5">
    <name type="scientific">Thalassotalea mangrovi</name>
    <dbReference type="NCBI Taxonomy" id="2572245"/>
    <lineage>
        <taxon>Bacteria</taxon>
        <taxon>Pseudomonadati</taxon>
        <taxon>Pseudomonadota</taxon>
        <taxon>Gammaproteobacteria</taxon>
        <taxon>Alteromonadales</taxon>
        <taxon>Colwelliaceae</taxon>
        <taxon>Thalassotalea</taxon>
    </lineage>
</organism>
<dbReference type="Pfam" id="PF00665">
    <property type="entry name" value="rve"/>
    <property type="match status" value="1"/>
</dbReference>
<dbReference type="OrthoDB" id="9810995at2"/>
<keyword evidence="5" id="KW-1185">Reference proteome</keyword>
<dbReference type="Gene3D" id="1.10.10.60">
    <property type="entry name" value="Homeodomain-like"/>
    <property type="match status" value="1"/>
</dbReference>